<protein>
    <submittedName>
        <fullName evidence="4">VWA domain-containing protein</fullName>
    </submittedName>
</protein>
<dbReference type="SMART" id="SM00327">
    <property type="entry name" value="VWA"/>
    <property type="match status" value="1"/>
</dbReference>
<sequence length="659" mass="67876">MTGWVEGARVKARDRFRGAVAGAWIGGALLALVAGGTPAVAAPPGGAAAGPEPTGAGRNGSLVMVLDSSGSMADDDGTGRSHMESARTAVGTVVDGLPDGYPTGLRVYGADRARGCTDTRLVRPVRGLDRAALKRAVAAVRPRGDTPIGLSLRKAAEDLPRPSGGAVGTRTILLVSDGEDNCGAPGPCEVAERLGKEVAGLRIDTVGFQVRGAAREQLECVAAAGNGRYYDVSDADLLARQLQRASQLSADGYRFRGERVMGTATGAGAPVLVPGQYLDTIGPGEKRYYTVDLDDVSTADFSVTAVPQAGSAVDTFDAMRTSIAYGTDSSCGSETARFLQKEGATPLTSAITRVPSARGTGPCDRAGRYRLVVERESKKGSDAARWPLELVHGVERPLKEGVVPAQSQPEYGKGGEDAVLPSGDPRDVRGGTGFNDAQKIGRGVWRDRILPAQALWYKVPAGWGQQVRYDVEFANEPTVERGGSTYSYGATQLFTPARFPLAGGGEFTPTAMYGGRPAAIAMGGVPVAWTNRYENASQVRPVHAGGDFYISVTLGARAADIARNARIGVVLRVAVLGDELAGPEHNAPAAAGKSGGAVDKNMDNKGNSSSVGDSGGTGGAGWTGIAAAAGAGAVVLVIAGLVFVRGRRGRTAQTTRGSA</sequence>
<feature type="domain" description="VWFA" evidence="3">
    <location>
        <begin position="61"/>
        <end position="248"/>
    </location>
</feature>
<dbReference type="PANTHER" id="PTHR10579">
    <property type="entry name" value="CALCIUM-ACTIVATED CHLORIDE CHANNEL REGULATOR"/>
    <property type="match status" value="1"/>
</dbReference>
<dbReference type="PANTHER" id="PTHR10579:SF43">
    <property type="entry name" value="ZINC FINGER (C3HC4-TYPE RING FINGER) FAMILY PROTEIN"/>
    <property type="match status" value="1"/>
</dbReference>
<organism evidence="4 5">
    <name type="scientific">Streptomyces sanglieri</name>
    <dbReference type="NCBI Taxonomy" id="193460"/>
    <lineage>
        <taxon>Bacteria</taxon>
        <taxon>Bacillati</taxon>
        <taxon>Actinomycetota</taxon>
        <taxon>Actinomycetes</taxon>
        <taxon>Kitasatosporales</taxon>
        <taxon>Streptomycetaceae</taxon>
        <taxon>Streptomyces</taxon>
    </lineage>
</organism>
<keyword evidence="2" id="KW-0812">Transmembrane</keyword>
<dbReference type="EMBL" id="JBHTGL010000008">
    <property type="protein sequence ID" value="MFD0626207.1"/>
    <property type="molecule type" value="Genomic_DNA"/>
</dbReference>
<keyword evidence="2" id="KW-0472">Membrane</keyword>
<proteinExistence type="predicted"/>
<evidence type="ECO:0000256" key="2">
    <source>
        <dbReference type="SAM" id="Phobius"/>
    </source>
</evidence>
<dbReference type="InterPro" id="IPR002035">
    <property type="entry name" value="VWF_A"/>
</dbReference>
<evidence type="ECO:0000259" key="3">
    <source>
        <dbReference type="PROSITE" id="PS50234"/>
    </source>
</evidence>
<keyword evidence="5" id="KW-1185">Reference proteome</keyword>
<dbReference type="InterPro" id="IPR051266">
    <property type="entry name" value="CLCR"/>
</dbReference>
<dbReference type="Pfam" id="PF00092">
    <property type="entry name" value="VWA"/>
    <property type="match status" value="1"/>
</dbReference>
<dbReference type="Gene3D" id="3.40.50.410">
    <property type="entry name" value="von Willebrand factor, type A domain"/>
    <property type="match status" value="1"/>
</dbReference>
<keyword evidence="2" id="KW-1133">Transmembrane helix</keyword>
<feature type="region of interest" description="Disordered" evidence="1">
    <location>
        <begin position="584"/>
        <end position="616"/>
    </location>
</feature>
<dbReference type="SUPFAM" id="SSF53300">
    <property type="entry name" value="vWA-like"/>
    <property type="match status" value="1"/>
</dbReference>
<evidence type="ECO:0000256" key="1">
    <source>
        <dbReference type="SAM" id="MobiDB-lite"/>
    </source>
</evidence>
<dbReference type="Proteomes" id="UP001596915">
    <property type="component" value="Unassembled WGS sequence"/>
</dbReference>
<evidence type="ECO:0000313" key="4">
    <source>
        <dbReference type="EMBL" id="MFD0626207.1"/>
    </source>
</evidence>
<evidence type="ECO:0000313" key="5">
    <source>
        <dbReference type="Proteomes" id="UP001596915"/>
    </source>
</evidence>
<accession>A0ABW2WXF1</accession>
<feature type="region of interest" description="Disordered" evidence="1">
    <location>
        <begin position="405"/>
        <end position="435"/>
    </location>
</feature>
<dbReference type="InterPro" id="IPR036465">
    <property type="entry name" value="vWFA_dom_sf"/>
</dbReference>
<comment type="caution">
    <text evidence="4">The sequence shown here is derived from an EMBL/GenBank/DDBJ whole genome shotgun (WGS) entry which is preliminary data.</text>
</comment>
<feature type="transmembrane region" description="Helical" evidence="2">
    <location>
        <begin position="620"/>
        <end position="644"/>
    </location>
</feature>
<dbReference type="PROSITE" id="PS50234">
    <property type="entry name" value="VWFA"/>
    <property type="match status" value="1"/>
</dbReference>
<name>A0ABW2WXF1_9ACTN</name>
<reference evidence="5" key="1">
    <citation type="journal article" date="2019" name="Int. J. Syst. Evol. Microbiol.">
        <title>The Global Catalogue of Microorganisms (GCM) 10K type strain sequencing project: providing services to taxonomists for standard genome sequencing and annotation.</title>
        <authorList>
            <consortium name="The Broad Institute Genomics Platform"/>
            <consortium name="The Broad Institute Genome Sequencing Center for Infectious Disease"/>
            <person name="Wu L."/>
            <person name="Ma J."/>
        </authorList>
    </citation>
    <scope>NUCLEOTIDE SEQUENCE [LARGE SCALE GENOMIC DNA]</scope>
    <source>
        <strain evidence="5">JCM 12607</strain>
    </source>
</reference>
<gene>
    <name evidence="4" type="ORF">ACFQ2K_29330</name>
</gene>